<organism evidence="6 7">
    <name type="scientific">Diabrotica balteata</name>
    <name type="common">Banded cucumber beetle</name>
    <dbReference type="NCBI Taxonomy" id="107213"/>
    <lineage>
        <taxon>Eukaryota</taxon>
        <taxon>Metazoa</taxon>
        <taxon>Ecdysozoa</taxon>
        <taxon>Arthropoda</taxon>
        <taxon>Hexapoda</taxon>
        <taxon>Insecta</taxon>
        <taxon>Pterygota</taxon>
        <taxon>Neoptera</taxon>
        <taxon>Endopterygota</taxon>
        <taxon>Coleoptera</taxon>
        <taxon>Polyphaga</taxon>
        <taxon>Cucujiformia</taxon>
        <taxon>Chrysomeloidea</taxon>
        <taxon>Chrysomelidae</taxon>
        <taxon>Galerucinae</taxon>
        <taxon>Diabroticina</taxon>
        <taxon>Diabroticites</taxon>
        <taxon>Diabrotica</taxon>
    </lineage>
</organism>
<keyword evidence="5" id="KW-0472">Membrane</keyword>
<dbReference type="FunFam" id="3.40.50.2000:FF:000050">
    <property type="entry name" value="UDP-glucuronosyltransferase"/>
    <property type="match status" value="1"/>
</dbReference>
<dbReference type="PANTHER" id="PTHR48043">
    <property type="entry name" value="EG:EG0003.4 PROTEIN-RELATED"/>
    <property type="match status" value="1"/>
</dbReference>
<evidence type="ECO:0000313" key="7">
    <source>
        <dbReference type="Proteomes" id="UP001153709"/>
    </source>
</evidence>
<evidence type="ECO:0000256" key="5">
    <source>
        <dbReference type="RuleBase" id="RU362059"/>
    </source>
</evidence>
<feature type="transmembrane region" description="Helical" evidence="5">
    <location>
        <begin position="467"/>
        <end position="491"/>
    </location>
</feature>
<comment type="catalytic activity">
    <reaction evidence="5">
        <text>glucuronate acceptor + UDP-alpha-D-glucuronate = acceptor beta-D-glucuronoside + UDP + H(+)</text>
        <dbReference type="Rhea" id="RHEA:21032"/>
        <dbReference type="ChEBI" id="CHEBI:15378"/>
        <dbReference type="ChEBI" id="CHEBI:58052"/>
        <dbReference type="ChEBI" id="CHEBI:58223"/>
        <dbReference type="ChEBI" id="CHEBI:132367"/>
        <dbReference type="ChEBI" id="CHEBI:132368"/>
        <dbReference type="EC" id="2.4.1.17"/>
    </reaction>
</comment>
<dbReference type="SUPFAM" id="SSF53756">
    <property type="entry name" value="UDP-Glycosyltransferase/glycogen phosphorylase"/>
    <property type="match status" value="1"/>
</dbReference>
<evidence type="ECO:0000256" key="3">
    <source>
        <dbReference type="ARBA" id="ARBA00022679"/>
    </source>
</evidence>
<name>A0A9N9T4S3_DIABA</name>
<keyword evidence="5" id="KW-1133">Transmembrane helix</keyword>
<sequence>MKLLLRTCIFVQSLFVLTGSYRILGVCPMTSHSHFTLEFRLLKALADRGHEVVSINSHPQKEKIKNFRDVSVKEIEKSVSEFIAEIFDFPKMPYIWQLLRMVDYRRVVTTATFKNKHVQDLMKSNETFDLVIMHHFVNDAMVIFAHKFKCPLIILAPGPVTPFNNFMFANPTPSSYVANVLTSYGSEMNFWERLDNTFKNILAELVVHYRYLPSQDAILKDAFSDSPPLSSIIYNASLMLVVTNPSLDDPVPLQPNIKEIGGYHILPPKPLPKDLQEFMDNSTEGVVFFSMGSNIKSSDFSVKARNAVLNAFSKIPQKVLWKYEEDLTERPANVKIISWLPQNDILAHNNTKVFISHGGLLGTLEAIHYGVPILGVPVFWDQERNINSVVKKGFGLKLMYNNLEEKAFEESLKEILNNPKYMKNAKKQSKILHDQPMKPMDEAIFWCEYVIRHQGAPHLRSKALDLYWYQLYSLDIFVFVFASVFGIYAILKLFIKYIVKNNIHIYEKKNK</sequence>
<dbReference type="InterPro" id="IPR002213">
    <property type="entry name" value="UDP_glucos_trans"/>
</dbReference>
<dbReference type="OrthoDB" id="5835829at2759"/>
<evidence type="ECO:0000256" key="1">
    <source>
        <dbReference type="ARBA" id="ARBA00009995"/>
    </source>
</evidence>
<comment type="similarity">
    <text evidence="1 4">Belongs to the UDP-glycosyltransferase family.</text>
</comment>
<reference evidence="6" key="1">
    <citation type="submission" date="2022-01" db="EMBL/GenBank/DDBJ databases">
        <authorList>
            <person name="King R."/>
        </authorList>
    </citation>
    <scope>NUCLEOTIDE SEQUENCE</scope>
</reference>
<dbReference type="GO" id="GO:0015020">
    <property type="term" value="F:glucuronosyltransferase activity"/>
    <property type="evidence" value="ECO:0007669"/>
    <property type="project" value="UniProtKB-EC"/>
</dbReference>
<dbReference type="PANTHER" id="PTHR48043:SF159">
    <property type="entry name" value="EG:EG0003.4 PROTEIN-RELATED"/>
    <property type="match status" value="1"/>
</dbReference>
<accession>A0A9N9T4S3</accession>
<dbReference type="EC" id="2.4.1.17" evidence="5"/>
<dbReference type="Gene3D" id="3.40.50.2000">
    <property type="entry name" value="Glycogen Phosphorylase B"/>
    <property type="match status" value="2"/>
</dbReference>
<dbReference type="AlphaFoldDB" id="A0A9N9T4S3"/>
<keyword evidence="7" id="KW-1185">Reference proteome</keyword>
<keyword evidence="2 4" id="KW-0328">Glycosyltransferase</keyword>
<evidence type="ECO:0000313" key="6">
    <source>
        <dbReference type="EMBL" id="CAG9835481.1"/>
    </source>
</evidence>
<protein>
    <recommendedName>
        <fullName evidence="5">UDP-glucuronosyltransferase</fullName>
        <ecNumber evidence="5">2.4.1.17</ecNumber>
    </recommendedName>
</protein>
<dbReference type="GO" id="GO:0016020">
    <property type="term" value="C:membrane"/>
    <property type="evidence" value="ECO:0007669"/>
    <property type="project" value="UniProtKB-SubCell"/>
</dbReference>
<comment type="subcellular location">
    <subcellularLocation>
        <location evidence="5">Membrane</location>
        <topology evidence="5">Single-pass membrane protein</topology>
    </subcellularLocation>
</comment>
<gene>
    <name evidence="6" type="ORF">DIABBA_LOCUS8670</name>
</gene>
<dbReference type="CDD" id="cd03784">
    <property type="entry name" value="GT1_Gtf-like"/>
    <property type="match status" value="1"/>
</dbReference>
<dbReference type="PROSITE" id="PS00375">
    <property type="entry name" value="UDPGT"/>
    <property type="match status" value="1"/>
</dbReference>
<keyword evidence="3 4" id="KW-0808">Transferase</keyword>
<dbReference type="Pfam" id="PF00201">
    <property type="entry name" value="UDPGT"/>
    <property type="match status" value="1"/>
</dbReference>
<dbReference type="Proteomes" id="UP001153709">
    <property type="component" value="Chromosome 6"/>
</dbReference>
<dbReference type="InterPro" id="IPR035595">
    <property type="entry name" value="UDP_glycos_trans_CS"/>
</dbReference>
<keyword evidence="5" id="KW-0812">Transmembrane</keyword>
<proteinExistence type="inferred from homology"/>
<dbReference type="EMBL" id="OU898281">
    <property type="protein sequence ID" value="CAG9835481.1"/>
    <property type="molecule type" value="Genomic_DNA"/>
</dbReference>
<dbReference type="InterPro" id="IPR050271">
    <property type="entry name" value="UDP-glycosyltransferase"/>
</dbReference>
<evidence type="ECO:0000256" key="4">
    <source>
        <dbReference type="RuleBase" id="RU003718"/>
    </source>
</evidence>
<evidence type="ECO:0000256" key="2">
    <source>
        <dbReference type="ARBA" id="ARBA00022676"/>
    </source>
</evidence>